<reference evidence="13 14" key="1">
    <citation type="submission" date="2016-12" db="EMBL/GenBank/DDBJ databases">
        <title>The draft genome sequence of HSLHS2.</title>
        <authorList>
            <person name="Hu D."/>
            <person name="Wang L."/>
            <person name="Shao Z."/>
        </authorList>
    </citation>
    <scope>NUCLEOTIDE SEQUENCE [LARGE SCALE GENOMIC DNA]</scope>
    <source>
        <strain evidence="13">MCCC 1A06712</strain>
    </source>
</reference>
<name>A0A251X1P1_9RHOB</name>
<dbReference type="Gene3D" id="3.40.470.10">
    <property type="entry name" value="Uracil-DNA glycosylase-like domain"/>
    <property type="match status" value="1"/>
</dbReference>
<dbReference type="NCBIfam" id="TIGR00758">
    <property type="entry name" value="UDG_fam4"/>
    <property type="match status" value="1"/>
</dbReference>
<evidence type="ECO:0000313" key="13">
    <source>
        <dbReference type="EMBL" id="OUD10083.1"/>
    </source>
</evidence>
<dbReference type="PANTHER" id="PTHR33693">
    <property type="entry name" value="TYPE-5 URACIL-DNA GLYCOSYLASE"/>
    <property type="match status" value="1"/>
</dbReference>
<sequence length="254" mass="27556">MDSAVDYWTARALLEWQVEMGADEAILDTPVDRYVIPEPVAPTPAAANIQQPPTVPIKPDIDPVVEAKSAAGGAGTIEALRSAMESFDHCELKKGARSFVFADGNPEARLMIVSEAPNRDEDQQGKPMVGQIGALFDKMFGAIGLDRSGLYVVPAIPWRPPANRAPSKRDLEIMGPFLQRHIELVQPDVIVLMGNCACQALIGQGGITRSRGNWTKVLGRDAVPMCDPDYLMSRPVAKRDAWADLLSIKSKLGI</sequence>
<feature type="domain" description="Uracil-DNA glycosylase-like" evidence="12">
    <location>
        <begin position="101"/>
        <end position="246"/>
    </location>
</feature>
<accession>A0A251X1P1</accession>
<dbReference type="SUPFAM" id="SSF52141">
    <property type="entry name" value="Uracil-DNA glycosylase-like"/>
    <property type="match status" value="1"/>
</dbReference>
<keyword evidence="8" id="KW-0378">Hydrolase</keyword>
<evidence type="ECO:0000256" key="10">
    <source>
        <dbReference type="ARBA" id="ARBA00023014"/>
    </source>
</evidence>
<dbReference type="OrthoDB" id="5290748at2"/>
<dbReference type="InterPro" id="IPR051536">
    <property type="entry name" value="UDG_Type-4/5"/>
</dbReference>
<evidence type="ECO:0000256" key="6">
    <source>
        <dbReference type="ARBA" id="ARBA00022723"/>
    </source>
</evidence>
<dbReference type="PANTHER" id="PTHR33693:SF1">
    <property type="entry name" value="TYPE-4 URACIL-DNA GLYCOSYLASE"/>
    <property type="match status" value="1"/>
</dbReference>
<dbReference type="InterPro" id="IPR036895">
    <property type="entry name" value="Uracil-DNA_glycosylase-like_sf"/>
</dbReference>
<proteinExistence type="inferred from homology"/>
<dbReference type="GO" id="GO:0006281">
    <property type="term" value="P:DNA repair"/>
    <property type="evidence" value="ECO:0007669"/>
    <property type="project" value="UniProtKB-KW"/>
</dbReference>
<dbReference type="CDD" id="cd10030">
    <property type="entry name" value="UDG-F4_TTUDGA_SPO1dp_like"/>
    <property type="match status" value="1"/>
</dbReference>
<gene>
    <name evidence="13" type="ORF">BVC71_00765</name>
</gene>
<dbReference type="Proteomes" id="UP000194664">
    <property type="component" value="Unassembled WGS sequence"/>
</dbReference>
<protein>
    <recommendedName>
        <fullName evidence="4">Type-4 uracil-DNA glycosylase</fullName>
        <ecNumber evidence="3">3.2.2.27</ecNumber>
    </recommendedName>
</protein>
<keyword evidence="9" id="KW-0408">Iron</keyword>
<keyword evidence="5" id="KW-0004">4Fe-4S</keyword>
<organism evidence="13 14">
    <name type="scientific">Marivivens niveibacter</name>
    <dbReference type="NCBI Taxonomy" id="1930667"/>
    <lineage>
        <taxon>Bacteria</taxon>
        <taxon>Pseudomonadati</taxon>
        <taxon>Pseudomonadota</taxon>
        <taxon>Alphaproteobacteria</taxon>
        <taxon>Rhodobacterales</taxon>
        <taxon>Paracoccaceae</taxon>
        <taxon>Marivivens group</taxon>
        <taxon>Marivivens</taxon>
    </lineage>
</organism>
<dbReference type="SMART" id="SM00986">
    <property type="entry name" value="UDG"/>
    <property type="match status" value="1"/>
</dbReference>
<dbReference type="EMBL" id="MSPP01000001">
    <property type="protein sequence ID" value="OUD10083.1"/>
    <property type="molecule type" value="Genomic_DNA"/>
</dbReference>
<evidence type="ECO:0000256" key="1">
    <source>
        <dbReference type="ARBA" id="ARBA00001400"/>
    </source>
</evidence>
<keyword evidence="14" id="KW-1185">Reference proteome</keyword>
<evidence type="ECO:0000256" key="4">
    <source>
        <dbReference type="ARBA" id="ARBA00019403"/>
    </source>
</evidence>
<comment type="caution">
    <text evidence="13">The sequence shown here is derived from an EMBL/GenBank/DDBJ whole genome shotgun (WGS) entry which is preliminary data.</text>
</comment>
<dbReference type="AlphaFoldDB" id="A0A251X1P1"/>
<dbReference type="GO" id="GO:0046872">
    <property type="term" value="F:metal ion binding"/>
    <property type="evidence" value="ECO:0007669"/>
    <property type="project" value="UniProtKB-KW"/>
</dbReference>
<evidence type="ECO:0000256" key="8">
    <source>
        <dbReference type="ARBA" id="ARBA00022801"/>
    </source>
</evidence>
<dbReference type="EC" id="3.2.2.27" evidence="3"/>
<dbReference type="GO" id="GO:0004844">
    <property type="term" value="F:uracil DNA N-glycosylase activity"/>
    <property type="evidence" value="ECO:0007669"/>
    <property type="project" value="UniProtKB-EC"/>
</dbReference>
<evidence type="ECO:0000313" key="14">
    <source>
        <dbReference type="Proteomes" id="UP000194664"/>
    </source>
</evidence>
<keyword evidence="7" id="KW-0227">DNA damage</keyword>
<evidence type="ECO:0000256" key="9">
    <source>
        <dbReference type="ARBA" id="ARBA00023004"/>
    </source>
</evidence>
<dbReference type="InterPro" id="IPR005122">
    <property type="entry name" value="Uracil-DNA_glycosylase-like"/>
</dbReference>
<dbReference type="Pfam" id="PF03167">
    <property type="entry name" value="UDG"/>
    <property type="match status" value="1"/>
</dbReference>
<evidence type="ECO:0000256" key="11">
    <source>
        <dbReference type="ARBA" id="ARBA00023204"/>
    </source>
</evidence>
<dbReference type="InterPro" id="IPR005273">
    <property type="entry name" value="Ura-DNA_glyco_family4"/>
</dbReference>
<evidence type="ECO:0000256" key="7">
    <source>
        <dbReference type="ARBA" id="ARBA00022763"/>
    </source>
</evidence>
<evidence type="ECO:0000256" key="5">
    <source>
        <dbReference type="ARBA" id="ARBA00022485"/>
    </source>
</evidence>
<evidence type="ECO:0000256" key="3">
    <source>
        <dbReference type="ARBA" id="ARBA00012030"/>
    </source>
</evidence>
<keyword evidence="6" id="KW-0479">Metal-binding</keyword>
<dbReference type="GO" id="GO:0051539">
    <property type="term" value="F:4 iron, 4 sulfur cluster binding"/>
    <property type="evidence" value="ECO:0007669"/>
    <property type="project" value="UniProtKB-KW"/>
</dbReference>
<comment type="catalytic activity">
    <reaction evidence="1">
        <text>Hydrolyzes single-stranded DNA or mismatched double-stranded DNA and polynucleotides, releasing free uracil.</text>
        <dbReference type="EC" id="3.2.2.27"/>
    </reaction>
</comment>
<keyword evidence="11" id="KW-0234">DNA repair</keyword>
<evidence type="ECO:0000259" key="12">
    <source>
        <dbReference type="SMART" id="SM00986"/>
    </source>
</evidence>
<keyword evidence="10" id="KW-0411">Iron-sulfur</keyword>
<dbReference type="SMART" id="SM00987">
    <property type="entry name" value="UreE_C"/>
    <property type="match status" value="1"/>
</dbReference>
<comment type="similarity">
    <text evidence="2">Belongs to the uracil-DNA glycosylase (UDG) superfamily. Type 4 (UDGa) family.</text>
</comment>
<evidence type="ECO:0000256" key="2">
    <source>
        <dbReference type="ARBA" id="ARBA00006521"/>
    </source>
</evidence>